<proteinExistence type="predicted"/>
<dbReference type="EMBL" id="OU015566">
    <property type="protein sequence ID" value="CAG5104784.1"/>
    <property type="molecule type" value="Genomic_DNA"/>
</dbReference>
<evidence type="ECO:0000313" key="1">
    <source>
        <dbReference type="EMBL" id="CAG5104784.1"/>
    </source>
</evidence>
<evidence type="ECO:0000313" key="2">
    <source>
        <dbReference type="Proteomes" id="UP001158576"/>
    </source>
</evidence>
<reference evidence="1 2" key="1">
    <citation type="submission" date="2021-04" db="EMBL/GenBank/DDBJ databases">
        <authorList>
            <person name="Bliznina A."/>
        </authorList>
    </citation>
    <scope>NUCLEOTIDE SEQUENCE [LARGE SCALE GENOMIC DNA]</scope>
</reference>
<name>A0ABN7SV78_OIKDI</name>
<gene>
    <name evidence="1" type="ORF">OKIOD_LOCUS10303</name>
</gene>
<dbReference type="Proteomes" id="UP001158576">
    <property type="component" value="Chromosome 1"/>
</dbReference>
<organism evidence="1 2">
    <name type="scientific">Oikopleura dioica</name>
    <name type="common">Tunicate</name>
    <dbReference type="NCBI Taxonomy" id="34765"/>
    <lineage>
        <taxon>Eukaryota</taxon>
        <taxon>Metazoa</taxon>
        <taxon>Chordata</taxon>
        <taxon>Tunicata</taxon>
        <taxon>Appendicularia</taxon>
        <taxon>Copelata</taxon>
        <taxon>Oikopleuridae</taxon>
        <taxon>Oikopleura</taxon>
    </lineage>
</organism>
<keyword evidence="2" id="KW-1185">Reference proteome</keyword>
<accession>A0ABN7SV78</accession>
<protein>
    <submittedName>
        <fullName evidence="1">Oidioi.mRNA.OKI2018_I69.chr1.g1538.t1.cds</fullName>
    </submittedName>
</protein>
<sequence>MMLTMDQACPDDLPSMMSTMQSLATQVSNEKVLNALNVLEIRFKSLRNTLVLDPIFCLRDECCAISSNEEIEVKQFDPSEKFFPLCYSYTAQ</sequence>